<comment type="subcellular location">
    <subcellularLocation>
        <location evidence="1">Membrane</location>
        <topology evidence="1">Multi-pass membrane protein</topology>
    </subcellularLocation>
</comment>
<dbReference type="InterPro" id="IPR005828">
    <property type="entry name" value="MFS_sugar_transport-like"/>
</dbReference>
<dbReference type="PROSITE" id="PS50850">
    <property type="entry name" value="MFS"/>
    <property type="match status" value="1"/>
</dbReference>
<keyword evidence="4 5" id="KW-0472">Membrane</keyword>
<evidence type="ECO:0000313" key="7">
    <source>
        <dbReference type="EMBL" id="KUJ11253.1"/>
    </source>
</evidence>
<dbReference type="InterPro" id="IPR020846">
    <property type="entry name" value="MFS_dom"/>
</dbReference>
<dbReference type="KEGG" id="psco:LY89DRAFT_759107"/>
<feature type="transmembrane region" description="Helical" evidence="5">
    <location>
        <begin position="115"/>
        <end position="134"/>
    </location>
</feature>
<evidence type="ECO:0000259" key="6">
    <source>
        <dbReference type="PROSITE" id="PS50850"/>
    </source>
</evidence>
<feature type="transmembrane region" description="Helical" evidence="5">
    <location>
        <begin position="146"/>
        <end position="168"/>
    </location>
</feature>
<evidence type="ECO:0000256" key="5">
    <source>
        <dbReference type="SAM" id="Phobius"/>
    </source>
</evidence>
<dbReference type="GO" id="GO:0022857">
    <property type="term" value="F:transmembrane transporter activity"/>
    <property type="evidence" value="ECO:0007669"/>
    <property type="project" value="InterPro"/>
</dbReference>
<evidence type="ECO:0000256" key="3">
    <source>
        <dbReference type="ARBA" id="ARBA00022989"/>
    </source>
</evidence>
<accession>A0A194WTG3</accession>
<evidence type="ECO:0000256" key="2">
    <source>
        <dbReference type="ARBA" id="ARBA00022692"/>
    </source>
</evidence>
<dbReference type="PROSITE" id="PS00217">
    <property type="entry name" value="SUGAR_TRANSPORT_2"/>
    <property type="match status" value="1"/>
</dbReference>
<sequence length="577" mass="64055">MSFWKGYQGRRAYEDLLEGNPDGETLKGKLLEIIEPHGFKWRVFIVAGSGFLADAYAIFSPNVISPALAYIYWNQDTLGTKGMIINVVTLLGSCIGMVFFGFLADYFGRKRLYGVELVIGIIATLGLTQVSAGYNQASMNAFAWIVWWRLVLGIAIGAEYPLSALIAAEWSATSTRGTMLAAVFMMQPFGQFLAYIVGLAALQGITKSRIPDPTAIVSQFDAVWRCIIGVGGFPALLAIVLRWTIPETPRYLIDITQKADIRANETRIPPDQELDRRATQIDMKFDKPGFWDDWHTDYKKGQGFRRMLAGTAICWFLMDVCFYGLGLDTPRTLAKIWGASSSDVTPDDNIYDALHGDVTRALLTIPLSSIPGSVVFLLLVNYIPRVTVLRWTFVALAILFVITGSSLTAVYETNNHTVTIVFYAFALFILNAGPNTILFMLPSELFPTKYRGTCYGIAAASGKAGAIIIQLIVHFQNITRPDSGKMQLAIMLMCFTPLMLIGAFVAWVWIPEVQHPRDPKHVDKQQKGKLKYRERMVMPSRSLEEITANPTEDHTFGLRYHLSELFGGGSKAEGSAV</sequence>
<dbReference type="SUPFAM" id="SSF103473">
    <property type="entry name" value="MFS general substrate transporter"/>
    <property type="match status" value="1"/>
</dbReference>
<evidence type="ECO:0000256" key="1">
    <source>
        <dbReference type="ARBA" id="ARBA00004141"/>
    </source>
</evidence>
<dbReference type="GeneID" id="28831180"/>
<gene>
    <name evidence="7" type="ORF">LY89DRAFT_759107</name>
</gene>
<keyword evidence="2 5" id="KW-0812">Transmembrane</keyword>
<feature type="transmembrane region" description="Helical" evidence="5">
    <location>
        <begin position="222"/>
        <end position="241"/>
    </location>
</feature>
<dbReference type="OrthoDB" id="433512at2759"/>
<dbReference type="Pfam" id="PF00083">
    <property type="entry name" value="Sugar_tr"/>
    <property type="match status" value="2"/>
</dbReference>
<evidence type="ECO:0000256" key="4">
    <source>
        <dbReference type="ARBA" id="ARBA00023136"/>
    </source>
</evidence>
<feature type="transmembrane region" description="Helical" evidence="5">
    <location>
        <begin position="391"/>
        <end position="411"/>
    </location>
</feature>
<keyword evidence="8" id="KW-1185">Reference proteome</keyword>
<name>A0A194WTG3_MOLSC</name>
<dbReference type="PANTHER" id="PTHR24064">
    <property type="entry name" value="SOLUTE CARRIER FAMILY 22 MEMBER"/>
    <property type="match status" value="1"/>
</dbReference>
<feature type="transmembrane region" description="Helical" evidence="5">
    <location>
        <begin position="180"/>
        <end position="202"/>
    </location>
</feature>
<feature type="transmembrane region" description="Helical" evidence="5">
    <location>
        <begin position="361"/>
        <end position="379"/>
    </location>
</feature>
<feature type="transmembrane region" description="Helical" evidence="5">
    <location>
        <begin position="453"/>
        <end position="476"/>
    </location>
</feature>
<dbReference type="InterPro" id="IPR005829">
    <property type="entry name" value="Sugar_transporter_CS"/>
</dbReference>
<protein>
    <submittedName>
        <fullName evidence="7">MFS general substrate transporter</fullName>
    </submittedName>
</protein>
<feature type="transmembrane region" description="Helical" evidence="5">
    <location>
        <begin position="307"/>
        <end position="325"/>
    </location>
</feature>
<feature type="domain" description="Major facilitator superfamily (MFS) profile" evidence="6">
    <location>
        <begin position="43"/>
        <end position="514"/>
    </location>
</feature>
<feature type="transmembrane region" description="Helical" evidence="5">
    <location>
        <begin position="84"/>
        <end position="103"/>
    </location>
</feature>
<organism evidence="7 8">
    <name type="scientific">Mollisia scopiformis</name>
    <name type="common">Conifer needle endophyte fungus</name>
    <name type="synonym">Phialocephala scopiformis</name>
    <dbReference type="NCBI Taxonomy" id="149040"/>
    <lineage>
        <taxon>Eukaryota</taxon>
        <taxon>Fungi</taxon>
        <taxon>Dikarya</taxon>
        <taxon>Ascomycota</taxon>
        <taxon>Pezizomycotina</taxon>
        <taxon>Leotiomycetes</taxon>
        <taxon>Helotiales</taxon>
        <taxon>Mollisiaceae</taxon>
        <taxon>Mollisia</taxon>
    </lineage>
</organism>
<dbReference type="AlphaFoldDB" id="A0A194WTG3"/>
<dbReference type="EMBL" id="KQ947427">
    <property type="protein sequence ID" value="KUJ11253.1"/>
    <property type="molecule type" value="Genomic_DNA"/>
</dbReference>
<reference evidence="7 8" key="1">
    <citation type="submission" date="2015-10" db="EMBL/GenBank/DDBJ databases">
        <title>Full genome of DAOMC 229536 Phialocephala scopiformis, a fungal endophyte of spruce producing the potent anti-insectan compound rugulosin.</title>
        <authorList>
            <consortium name="DOE Joint Genome Institute"/>
            <person name="Walker A.K."/>
            <person name="Frasz S.L."/>
            <person name="Seifert K.A."/>
            <person name="Miller J.D."/>
            <person name="Mondo S.J."/>
            <person name="Labutti K."/>
            <person name="Lipzen A."/>
            <person name="Dockter R."/>
            <person name="Kennedy M."/>
            <person name="Grigoriev I.V."/>
            <person name="Spatafora J.W."/>
        </authorList>
    </citation>
    <scope>NUCLEOTIDE SEQUENCE [LARGE SCALE GENOMIC DNA]</scope>
    <source>
        <strain evidence="7 8">CBS 120377</strain>
    </source>
</reference>
<dbReference type="InParanoid" id="A0A194WTG3"/>
<dbReference type="GO" id="GO:0016020">
    <property type="term" value="C:membrane"/>
    <property type="evidence" value="ECO:0007669"/>
    <property type="project" value="UniProtKB-SubCell"/>
</dbReference>
<feature type="transmembrane region" description="Helical" evidence="5">
    <location>
        <begin position="417"/>
        <end position="441"/>
    </location>
</feature>
<dbReference type="Proteomes" id="UP000070700">
    <property type="component" value="Unassembled WGS sequence"/>
</dbReference>
<dbReference type="RefSeq" id="XP_018065608.1">
    <property type="nucleotide sequence ID" value="XM_018221454.1"/>
</dbReference>
<feature type="transmembrane region" description="Helical" evidence="5">
    <location>
        <begin position="488"/>
        <end position="510"/>
    </location>
</feature>
<dbReference type="Gene3D" id="1.20.1250.20">
    <property type="entry name" value="MFS general substrate transporter like domains"/>
    <property type="match status" value="1"/>
</dbReference>
<evidence type="ECO:0000313" key="8">
    <source>
        <dbReference type="Proteomes" id="UP000070700"/>
    </source>
</evidence>
<proteinExistence type="predicted"/>
<keyword evidence="3 5" id="KW-1133">Transmembrane helix</keyword>
<dbReference type="InterPro" id="IPR036259">
    <property type="entry name" value="MFS_trans_sf"/>
</dbReference>
<feature type="transmembrane region" description="Helical" evidence="5">
    <location>
        <begin position="43"/>
        <end position="64"/>
    </location>
</feature>